<dbReference type="AlphaFoldDB" id="A0A8D2KRB7"/>
<dbReference type="GO" id="GO:0005737">
    <property type="term" value="C:cytoplasm"/>
    <property type="evidence" value="ECO:0007669"/>
    <property type="project" value="UniProtKB-SubCell"/>
</dbReference>
<keyword evidence="9" id="KW-1185">Reference proteome</keyword>
<protein>
    <recommendedName>
        <fullName evidence="5">Sulfotransferase</fullName>
        <ecNumber evidence="5">2.8.2.-</ecNumber>
    </recommendedName>
</protein>
<feature type="chain" id="PRO_5034962561" description="Sulfotransferase" evidence="6">
    <location>
        <begin position="23"/>
        <end position="326"/>
    </location>
</feature>
<dbReference type="Gene3D" id="3.40.50.300">
    <property type="entry name" value="P-loop containing nucleotide triphosphate hydrolases"/>
    <property type="match status" value="1"/>
</dbReference>
<comment type="subcellular location">
    <subcellularLocation>
        <location evidence="1">Cytoplasm</location>
    </subcellularLocation>
</comment>
<dbReference type="Proteomes" id="UP000694545">
    <property type="component" value="Unplaced"/>
</dbReference>
<evidence type="ECO:0000259" key="7">
    <source>
        <dbReference type="Pfam" id="PF00685"/>
    </source>
</evidence>
<evidence type="ECO:0000313" key="9">
    <source>
        <dbReference type="Proteomes" id="UP000694545"/>
    </source>
</evidence>
<dbReference type="PANTHER" id="PTHR11783">
    <property type="entry name" value="SULFOTRANSFERASE SULT"/>
    <property type="match status" value="1"/>
</dbReference>
<name>A0A8D2KRB7_VARKO</name>
<dbReference type="FunFam" id="3.40.50.300:FF:000433">
    <property type="entry name" value="Estrogen sulfotransferase"/>
    <property type="match status" value="1"/>
</dbReference>
<sequence length="326" mass="38246">MQCISLQLILFSLLFFPTPLLIVLPDISPKMATPNDYFRKDWQMVHGVPMVYAFSFEWDRIDNFQSRPDDILICTYPKSGTTWLSEIVDMILNDGDSDKCKRDAIFNKIPMLEFAAPGRMQAGTEQLARIPSPRMVKTHLPVKLLPKSFWENGCKVIYMARNAKDVAVSFYHFDLMNKLHPDPGTWDGYLKAFMVGRLAFGSWYNHVKDWWNKKNDHPILYLFYEDMKEDPNREIKKLMQFLGKDLEQSVVDKIAYSTRFEIMKDNPTTNYRMVPAAVMDQSISPFMRKGIVGDWKNYFTVAQNETFDQDYKRQMEDTTLQFRTQL</sequence>
<evidence type="ECO:0000256" key="3">
    <source>
        <dbReference type="ARBA" id="ARBA00022490"/>
    </source>
</evidence>
<dbReference type="OMA" id="IIYLCRE"/>
<accession>A0A8D2KRB7</accession>
<dbReference type="GO" id="GO:0008146">
    <property type="term" value="F:sulfotransferase activity"/>
    <property type="evidence" value="ECO:0007669"/>
    <property type="project" value="InterPro"/>
</dbReference>
<evidence type="ECO:0000313" key="8">
    <source>
        <dbReference type="Ensembl" id="ENSVKKP00000001524.1"/>
    </source>
</evidence>
<dbReference type="OrthoDB" id="205623at2759"/>
<evidence type="ECO:0000256" key="2">
    <source>
        <dbReference type="ARBA" id="ARBA00005771"/>
    </source>
</evidence>
<dbReference type="EC" id="2.8.2.-" evidence="5"/>
<dbReference type="Ensembl" id="ENSVKKT00000001578.1">
    <property type="protein sequence ID" value="ENSVKKP00000001524.1"/>
    <property type="gene ID" value="ENSVKKG00000001260.1"/>
</dbReference>
<proteinExistence type="inferred from homology"/>
<evidence type="ECO:0000256" key="1">
    <source>
        <dbReference type="ARBA" id="ARBA00004496"/>
    </source>
</evidence>
<dbReference type="GeneID" id="123031870"/>
<dbReference type="SUPFAM" id="SSF52540">
    <property type="entry name" value="P-loop containing nucleoside triphosphate hydrolases"/>
    <property type="match status" value="1"/>
</dbReference>
<evidence type="ECO:0000256" key="4">
    <source>
        <dbReference type="ARBA" id="ARBA00022679"/>
    </source>
</evidence>
<reference evidence="8" key="1">
    <citation type="submission" date="2025-08" db="UniProtKB">
        <authorList>
            <consortium name="Ensembl"/>
        </authorList>
    </citation>
    <scope>IDENTIFICATION</scope>
</reference>
<keyword evidence="4 5" id="KW-0808">Transferase</keyword>
<keyword evidence="6" id="KW-0732">Signal</keyword>
<keyword evidence="3" id="KW-0963">Cytoplasm</keyword>
<feature type="signal peptide" evidence="6">
    <location>
        <begin position="1"/>
        <end position="22"/>
    </location>
</feature>
<gene>
    <name evidence="8" type="primary">LOC123031870</name>
</gene>
<evidence type="ECO:0000256" key="6">
    <source>
        <dbReference type="SAM" id="SignalP"/>
    </source>
</evidence>
<dbReference type="RefSeq" id="XP_044303217.1">
    <property type="nucleotide sequence ID" value="XM_044447282.1"/>
</dbReference>
<dbReference type="KEGG" id="vko:123031870"/>
<comment type="similarity">
    <text evidence="2 5">Belongs to the sulfotransferase 1 family.</text>
</comment>
<reference evidence="8" key="2">
    <citation type="submission" date="2025-09" db="UniProtKB">
        <authorList>
            <consortium name="Ensembl"/>
        </authorList>
    </citation>
    <scope>IDENTIFICATION</scope>
</reference>
<dbReference type="Pfam" id="PF00685">
    <property type="entry name" value="Sulfotransfer_1"/>
    <property type="match status" value="1"/>
</dbReference>
<organism evidence="8 9">
    <name type="scientific">Varanus komodoensis</name>
    <name type="common">Komodo dragon</name>
    <dbReference type="NCBI Taxonomy" id="61221"/>
    <lineage>
        <taxon>Eukaryota</taxon>
        <taxon>Metazoa</taxon>
        <taxon>Chordata</taxon>
        <taxon>Craniata</taxon>
        <taxon>Vertebrata</taxon>
        <taxon>Euteleostomi</taxon>
        <taxon>Lepidosauria</taxon>
        <taxon>Squamata</taxon>
        <taxon>Bifurcata</taxon>
        <taxon>Unidentata</taxon>
        <taxon>Episquamata</taxon>
        <taxon>Toxicofera</taxon>
        <taxon>Anguimorpha</taxon>
        <taxon>Paleoanguimorpha</taxon>
        <taxon>Varanoidea</taxon>
        <taxon>Varanidae</taxon>
        <taxon>Varanus</taxon>
    </lineage>
</organism>
<feature type="domain" description="Sulfotransferase" evidence="7">
    <location>
        <begin position="68"/>
        <end position="318"/>
    </location>
</feature>
<dbReference type="InterPro" id="IPR027417">
    <property type="entry name" value="P-loop_NTPase"/>
</dbReference>
<dbReference type="InterPro" id="IPR000863">
    <property type="entry name" value="Sulfotransferase_dom"/>
</dbReference>
<evidence type="ECO:0000256" key="5">
    <source>
        <dbReference type="RuleBase" id="RU361155"/>
    </source>
</evidence>